<accession>A0ACB0LTY8</accession>
<sequence length="1585" mass="181818">MEFLTELSKEAISKLGELALQSTVKQFAYVIHHKKIIANLKEEHSKLEGVKEALQAWVDTKRMNREGFDPNIQQWLYDVAAFENVLQSFDEEVVKKNEKCFGGKCPNLKNNYSLGKRAAKGIEYITKLKEEKKEFQLISYHKAAPTLGSTFTEDIKSLESRKTIIKEVIEKLKDDKFKRISICGMGGVGKTTLVKELIKFVENKLFDKVVMAVVSQNPDYKNIQSQIADCLGLSLKSESVEGRGREIIQRMKEIDDGKTKVLVVLDDVWSELNFDWVGLPSRDNQKCSKILFTSRHEKECQKMGSQKQVSRECGGLPLAIVIVGKALENEKNLTTWEVAFEQLKNSQSSTFSDVHKFVYSRIELSFKFLGSTEHKKLLILCALFPEDFDIPIESLLRHAMGLGLFKVAGEPLKARNRVHSLVNDLKRCCLLLNSDVPGCVKMHDIVRDVVILVAYKTEHKFMVKYDMKSLKEEKLNDINAISLILDETICLEGDLEFPSLQLLQVQSNEKKLPEHFFRGMKSIKVLSVQKFYIPKIPSLCESSTSLHTLQVESCNVGDISIIGKELIHLEVLSFAHSNIKELPVEIGNLSVLRLLDLTNCNDLNVISANVLIRLSRLEELYLRMDNFPWKKNDVAINELKKISHQLKVVEMKVRGTEVLFNDLNLYNLQKFWIYVDPYTYLQRSSYLESNLLQVSTINYQSVNSILMISQLIKKCEILAIRKVKDLKNIMSQLLRDCPSPYLKDLRIDSCLDLECLIDCTVYYDGLPHIQSLSLENLPKFKEMCYTSEHPEVNGLMIEFSCLVKLKLENLPMFIGFKQAINLKEPNQEVKRKRSSESELTKVEEGVLSSVPHSESGSYTSLSMKNKLFSSDWMQQFPKLETISVEDCSSINVVFDTQRSSHLDGQVFPQLKEIEIASLDQLTHVWSTKAMHCVQGFQNLKSLTILSCDSLRHVFTPAIIRAITNIEKLEIQFCKLMESLVSDDEDGEEKVNVISFEKLYSLRLSGLPSIARVCTNSYEIQFPSLRNLVIDDCPKLDILFLITTMHNNHPIVSYLNIGDTGFSNFEGNNSRSSNCHFGCTPLCSKLIRQNNTNKKINKTSSTSERKTNIEFRGAPLLQELYVNNCNLHKCLVIDDYLFPNIKSLIMRGFDKISALLSFSSMRSLEHLEKLHILECKNIYEIVSQKELEANGEKIIFPALQHLRLATLPDLKAFFHGSYNLDFPSHQKLDIKDCPNMEVFSQGFSSTPKLKDVNIEIGSLTSNSIHKNDINVTLQLFKAFVALQRSEMLNMKELCDKGMSEYFVKEKVMNITKFHRLSMLVSFNTPTLGVLNLTIYYLHNSEKYKVELQKLETFRDIVDEELLGYIKRVTKLVIVNFHKLLTCIPSNMMHLFSYLKILKVDECECIEEIFESNQSMLHCELESLQLSSLPKLKHIWKNYGQILGFEYLGGIIIKQCNDLEYVLPDVGVVTSLPNLYYLHVSECEKMKEIIGNNCNPINCVQQKKIKFPKLYEMELFNLPSLECFSHSCFPCYIEMPKFFYGSIKDCPKMKTFWCDGILYTPDLWILNENGTAFEKDEDMNEVILRHM</sequence>
<dbReference type="Proteomes" id="UP001177021">
    <property type="component" value="Unassembled WGS sequence"/>
</dbReference>
<gene>
    <name evidence="1" type="ORF">MILVUS5_LOCUS35570</name>
</gene>
<proteinExistence type="predicted"/>
<comment type="caution">
    <text evidence="1">The sequence shown here is derived from an EMBL/GenBank/DDBJ whole genome shotgun (WGS) entry which is preliminary data.</text>
</comment>
<evidence type="ECO:0000313" key="2">
    <source>
        <dbReference type="Proteomes" id="UP001177021"/>
    </source>
</evidence>
<name>A0ACB0LTY8_TRIPR</name>
<reference evidence="1" key="1">
    <citation type="submission" date="2023-10" db="EMBL/GenBank/DDBJ databases">
        <authorList>
            <person name="Rodriguez Cubillos JULIANA M."/>
            <person name="De Vega J."/>
        </authorList>
    </citation>
    <scope>NUCLEOTIDE SEQUENCE</scope>
</reference>
<dbReference type="EMBL" id="CASHSV030000615">
    <property type="protein sequence ID" value="CAJ2671823.1"/>
    <property type="molecule type" value="Genomic_DNA"/>
</dbReference>
<keyword evidence="2" id="KW-1185">Reference proteome</keyword>
<evidence type="ECO:0000313" key="1">
    <source>
        <dbReference type="EMBL" id="CAJ2671823.1"/>
    </source>
</evidence>
<organism evidence="1 2">
    <name type="scientific">Trifolium pratense</name>
    <name type="common">Red clover</name>
    <dbReference type="NCBI Taxonomy" id="57577"/>
    <lineage>
        <taxon>Eukaryota</taxon>
        <taxon>Viridiplantae</taxon>
        <taxon>Streptophyta</taxon>
        <taxon>Embryophyta</taxon>
        <taxon>Tracheophyta</taxon>
        <taxon>Spermatophyta</taxon>
        <taxon>Magnoliopsida</taxon>
        <taxon>eudicotyledons</taxon>
        <taxon>Gunneridae</taxon>
        <taxon>Pentapetalae</taxon>
        <taxon>rosids</taxon>
        <taxon>fabids</taxon>
        <taxon>Fabales</taxon>
        <taxon>Fabaceae</taxon>
        <taxon>Papilionoideae</taxon>
        <taxon>50 kb inversion clade</taxon>
        <taxon>NPAAA clade</taxon>
        <taxon>Hologalegina</taxon>
        <taxon>IRL clade</taxon>
        <taxon>Trifolieae</taxon>
        <taxon>Trifolium</taxon>
    </lineage>
</organism>
<protein>
    <submittedName>
        <fullName evidence="1">Uncharacterized protein</fullName>
    </submittedName>
</protein>